<evidence type="ECO:0000313" key="3">
    <source>
        <dbReference type="Proteomes" id="UP000051296"/>
    </source>
</evidence>
<comment type="caution">
    <text evidence="2">The sequence shown here is derived from an EMBL/GenBank/DDBJ whole genome shotgun (WGS) entry which is preliminary data.</text>
</comment>
<gene>
    <name evidence="2" type="ORF">IV68_GL000383</name>
</gene>
<dbReference type="eggNOG" id="COG5353">
    <property type="taxonomic scope" value="Bacteria"/>
</dbReference>
<accession>A0A0R2FYP5</accession>
<evidence type="ECO:0000313" key="2">
    <source>
        <dbReference type="EMBL" id="KRN33577.1"/>
    </source>
</evidence>
<dbReference type="InParanoid" id="A0A0R2FYP5"/>
<dbReference type="SUPFAM" id="SSF54403">
    <property type="entry name" value="Cystatin/monellin"/>
    <property type="match status" value="2"/>
</dbReference>
<name>A0A0R2FYP5_9LACO</name>
<dbReference type="Pfam" id="PF17881">
    <property type="entry name" value="TseB"/>
    <property type="match status" value="1"/>
</dbReference>
<dbReference type="STRING" id="1123500.GCA_000420365_00121"/>
<dbReference type="PATRIC" id="fig|1123500.6.peg.384"/>
<dbReference type="Gene3D" id="3.10.450.40">
    <property type="match status" value="2"/>
</dbReference>
<keyword evidence="3" id="KW-1185">Reference proteome</keyword>
<dbReference type="InterPro" id="IPR046350">
    <property type="entry name" value="Cystatin_sf"/>
</dbReference>
<dbReference type="EMBL" id="JQAX01000001">
    <property type="protein sequence ID" value="KRN33577.1"/>
    <property type="molecule type" value="Genomic_DNA"/>
</dbReference>
<protein>
    <recommendedName>
        <fullName evidence="1">Cell wall elongation regulator TseB-like domain-containing protein</fullName>
    </recommendedName>
</protein>
<dbReference type="InterPro" id="IPR041401">
    <property type="entry name" value="TseB-like_dom"/>
</dbReference>
<organism evidence="2 3">
    <name type="scientific">Weissella halotolerans DSM 20190</name>
    <dbReference type="NCBI Taxonomy" id="1123500"/>
    <lineage>
        <taxon>Bacteria</taxon>
        <taxon>Bacillati</taxon>
        <taxon>Bacillota</taxon>
        <taxon>Bacilli</taxon>
        <taxon>Lactobacillales</taxon>
        <taxon>Lactobacillaceae</taxon>
        <taxon>Weissella</taxon>
    </lineage>
</organism>
<dbReference type="Proteomes" id="UP000051296">
    <property type="component" value="Unassembled WGS sequence"/>
</dbReference>
<feature type="domain" description="Cell wall elongation regulator TseB-like" evidence="1">
    <location>
        <begin position="66"/>
        <end position="105"/>
    </location>
</feature>
<reference evidence="2 3" key="1">
    <citation type="journal article" date="2015" name="Genome Announc.">
        <title>Expanding the biotechnology potential of lactobacilli through comparative genomics of 213 strains and associated genera.</title>
        <authorList>
            <person name="Sun Z."/>
            <person name="Harris H.M."/>
            <person name="McCann A."/>
            <person name="Guo C."/>
            <person name="Argimon S."/>
            <person name="Zhang W."/>
            <person name="Yang X."/>
            <person name="Jeffery I.B."/>
            <person name="Cooney J.C."/>
            <person name="Kagawa T.F."/>
            <person name="Liu W."/>
            <person name="Song Y."/>
            <person name="Salvetti E."/>
            <person name="Wrobel A."/>
            <person name="Rasinkangas P."/>
            <person name="Parkhill J."/>
            <person name="Rea M.C."/>
            <person name="O'Sullivan O."/>
            <person name="Ritari J."/>
            <person name="Douillard F.P."/>
            <person name="Paul Ross R."/>
            <person name="Yang R."/>
            <person name="Briner A.E."/>
            <person name="Felis G.E."/>
            <person name="de Vos W.M."/>
            <person name="Barrangou R."/>
            <person name="Klaenhammer T.R."/>
            <person name="Caufield P.W."/>
            <person name="Cui Y."/>
            <person name="Zhang H."/>
            <person name="O'Toole P.W."/>
        </authorList>
    </citation>
    <scope>NUCLEOTIDE SEQUENCE [LARGE SCALE GENOMIC DNA]</scope>
    <source>
        <strain evidence="2 3">DSM 20190</strain>
    </source>
</reference>
<sequence>MLLVKTVNGIEESFMELRQTPQLKRRQKKFRTTLFLGLCLLVLAVGALGYARAVHPLSQAQSELVNRARRAGKIDQVDQFYHVAREKTFTAVTGRNHQQKPVAVIAESGRKKLVTVRLDKGKSAKSIQQQVQADYHPKKITTFGLGIYKGIVVWEVTFIDQADNLTFLAYQFSNGELIRSIQNL</sequence>
<evidence type="ECO:0000259" key="1">
    <source>
        <dbReference type="Pfam" id="PF17881"/>
    </source>
</evidence>
<dbReference type="AlphaFoldDB" id="A0A0R2FYP5"/>
<proteinExistence type="predicted"/>